<accession>A0AA96X2W4</accession>
<sequence length="265" mass="30070">MNGWLAALKHKNQESKFQPECEFEREWAKVMIAAGEVTKCAEVKRWGDQLQESLKAQEAESYDLVLDTLSLLLKKIQLEDEYCAVALAQRGMIRLMSIFNRVQLILLGSTKPLKPRGINEPSSTPKDSSSEYSKAIDDLSKAISFDANEAIYLVFRGIAYMYTGHTLQAQSDFVQATELDSELAEEVSSLQSKIEKQLALIRHLQHSVPELQIINARIQELARRLSRERESSAQENLREELQNALTELQESLSKFDMSVNRFASS</sequence>
<keyword evidence="1" id="KW-0175">Coiled coil</keyword>
<dbReference type="EMBL" id="CP130144">
    <property type="protein sequence ID" value="WNZ48874.1"/>
    <property type="molecule type" value="Genomic_DNA"/>
</dbReference>
<proteinExistence type="predicted"/>
<reference evidence="2" key="1">
    <citation type="journal article" date="2023" name="Plants (Basel)">
        <title>Genomic Analysis of Leptolyngbya boryana CZ1 Reveals Efficient Carbon Fixation Modules.</title>
        <authorList>
            <person name="Bai X."/>
            <person name="Wang H."/>
            <person name="Cheng W."/>
            <person name="Wang J."/>
            <person name="Ma M."/>
            <person name="Hu H."/>
            <person name="Song Z."/>
            <person name="Ma H."/>
            <person name="Fan Y."/>
            <person name="Du C."/>
            <person name="Xu J."/>
        </authorList>
    </citation>
    <scope>NUCLEOTIDE SEQUENCE</scope>
    <source>
        <strain evidence="2">CZ1</strain>
    </source>
</reference>
<dbReference type="InterPro" id="IPR011990">
    <property type="entry name" value="TPR-like_helical_dom_sf"/>
</dbReference>
<organism evidence="2">
    <name type="scientific">Leptolyngbya boryana CZ1</name>
    <dbReference type="NCBI Taxonomy" id="3060204"/>
    <lineage>
        <taxon>Bacteria</taxon>
        <taxon>Bacillati</taxon>
        <taxon>Cyanobacteriota</taxon>
        <taxon>Cyanophyceae</taxon>
        <taxon>Leptolyngbyales</taxon>
        <taxon>Leptolyngbyaceae</taxon>
        <taxon>Leptolyngbya group</taxon>
        <taxon>Leptolyngbya</taxon>
    </lineage>
</organism>
<evidence type="ECO:0000313" key="2">
    <source>
        <dbReference type="EMBL" id="WNZ48874.1"/>
    </source>
</evidence>
<name>A0AA96X2W4_LEPBY</name>
<feature type="coiled-coil region" evidence="1">
    <location>
        <begin position="211"/>
        <end position="258"/>
    </location>
</feature>
<dbReference type="RefSeq" id="WP_316428952.1">
    <property type="nucleotide sequence ID" value="NZ_CP130144.1"/>
</dbReference>
<gene>
    <name evidence="2" type="ORF">Q2T42_13670</name>
</gene>
<dbReference type="SUPFAM" id="SSF48452">
    <property type="entry name" value="TPR-like"/>
    <property type="match status" value="1"/>
</dbReference>
<dbReference type="Gene3D" id="1.25.40.10">
    <property type="entry name" value="Tetratricopeptide repeat domain"/>
    <property type="match status" value="1"/>
</dbReference>
<protein>
    <submittedName>
        <fullName evidence="2">Uncharacterized protein</fullName>
    </submittedName>
</protein>
<evidence type="ECO:0000256" key="1">
    <source>
        <dbReference type="SAM" id="Coils"/>
    </source>
</evidence>
<reference evidence="2" key="2">
    <citation type="submission" date="2023-07" db="EMBL/GenBank/DDBJ databases">
        <authorList>
            <person name="Bai X.-H."/>
            <person name="Wang H.-H."/>
            <person name="Wang J."/>
            <person name="Ma M.-Y."/>
            <person name="Hu H.-H."/>
            <person name="Song Z.-L."/>
            <person name="Ma H.-G."/>
            <person name="Fan Y."/>
            <person name="Du C.-Y."/>
            <person name="Xu J.-C."/>
        </authorList>
    </citation>
    <scope>NUCLEOTIDE SEQUENCE</scope>
    <source>
        <strain evidence="2">CZ1</strain>
    </source>
</reference>
<dbReference type="AlphaFoldDB" id="A0AA96X2W4"/>